<proteinExistence type="predicted"/>
<dbReference type="InterPro" id="IPR029068">
    <property type="entry name" value="Glyas_Bleomycin-R_OHBP_Dase"/>
</dbReference>
<protein>
    <submittedName>
        <fullName evidence="2">Glyoxalase-like domain-containing protein</fullName>
    </submittedName>
</protein>
<dbReference type="EMBL" id="FNQH01000009">
    <property type="protein sequence ID" value="SEA88685.1"/>
    <property type="molecule type" value="Genomic_DNA"/>
</dbReference>
<dbReference type="AlphaFoldDB" id="A0AB38A3A3"/>
<evidence type="ECO:0000313" key="2">
    <source>
        <dbReference type="EMBL" id="SEA88685.1"/>
    </source>
</evidence>
<evidence type="ECO:0000313" key="3">
    <source>
        <dbReference type="Proteomes" id="UP000199042"/>
    </source>
</evidence>
<reference evidence="2 3" key="1">
    <citation type="submission" date="2016-10" db="EMBL/GenBank/DDBJ databases">
        <authorList>
            <person name="Varghese N."/>
            <person name="Submissions S."/>
        </authorList>
    </citation>
    <scope>NUCLEOTIDE SEQUENCE [LARGE SCALE GENOMIC DNA]</scope>
    <source>
        <strain evidence="2 3">DSM 14526</strain>
    </source>
</reference>
<dbReference type="RefSeq" id="WP_086986548.1">
    <property type="nucleotide sequence ID" value="NZ_FJNA01000002.1"/>
</dbReference>
<dbReference type="SUPFAM" id="SSF54593">
    <property type="entry name" value="Glyoxalase/Bleomycin resistance protein/Dihydroxybiphenyl dioxygenase"/>
    <property type="match status" value="1"/>
</dbReference>
<feature type="domain" description="VOC" evidence="1">
    <location>
        <begin position="9"/>
        <end position="129"/>
    </location>
</feature>
<dbReference type="InterPro" id="IPR037523">
    <property type="entry name" value="VOC_core"/>
</dbReference>
<dbReference type="Proteomes" id="UP000199042">
    <property type="component" value="Unassembled WGS sequence"/>
</dbReference>
<dbReference type="PROSITE" id="PS51819">
    <property type="entry name" value="VOC"/>
    <property type="match status" value="1"/>
</dbReference>
<dbReference type="Pfam" id="PF00903">
    <property type="entry name" value="Glyoxalase"/>
    <property type="match status" value="1"/>
</dbReference>
<dbReference type="InterPro" id="IPR004360">
    <property type="entry name" value="Glyas_Fos-R_dOase_dom"/>
</dbReference>
<accession>A0AB38A3A3</accession>
<dbReference type="CDD" id="cd06587">
    <property type="entry name" value="VOC"/>
    <property type="match status" value="1"/>
</dbReference>
<organism evidence="2 3">
    <name type="scientific">Trichococcus collinsii</name>
    <dbReference type="NCBI Taxonomy" id="157076"/>
    <lineage>
        <taxon>Bacteria</taxon>
        <taxon>Bacillati</taxon>
        <taxon>Bacillota</taxon>
        <taxon>Bacilli</taxon>
        <taxon>Lactobacillales</taxon>
        <taxon>Carnobacteriaceae</taxon>
        <taxon>Trichococcus</taxon>
    </lineage>
</organism>
<comment type="caution">
    <text evidence="2">The sequence shown here is derived from an EMBL/GenBank/DDBJ whole genome shotgun (WGS) entry which is preliminary data.</text>
</comment>
<gene>
    <name evidence="2" type="ORF">SAMN04488525_10940</name>
</gene>
<name>A0AB38A3A3_9LACT</name>
<dbReference type="Gene3D" id="3.10.180.10">
    <property type="entry name" value="2,3-Dihydroxybiphenyl 1,2-Dioxygenase, domain 1"/>
    <property type="match status" value="1"/>
</dbReference>
<sequence length="131" mass="14906">MQVNQYIRGLQHLGIPTKKMSESIVFYEKLGFQIINEENQVNNGGQVAFLENQRLVIELWDNVEATGVSGAIDHIALDVVNIQDLYQQIQNEKMNVVSDGIETLHYWKKGISYFIVAGPNGEHIEFCQINL</sequence>
<evidence type="ECO:0000259" key="1">
    <source>
        <dbReference type="PROSITE" id="PS51819"/>
    </source>
</evidence>
<keyword evidence="3" id="KW-1185">Reference proteome</keyword>